<dbReference type="Proteomes" id="UP001345963">
    <property type="component" value="Unassembled WGS sequence"/>
</dbReference>
<evidence type="ECO:0000259" key="8">
    <source>
        <dbReference type="PROSITE" id="PS50157"/>
    </source>
</evidence>
<organism evidence="9 10">
    <name type="scientific">Ataeniobius toweri</name>
    <dbReference type="NCBI Taxonomy" id="208326"/>
    <lineage>
        <taxon>Eukaryota</taxon>
        <taxon>Metazoa</taxon>
        <taxon>Chordata</taxon>
        <taxon>Craniata</taxon>
        <taxon>Vertebrata</taxon>
        <taxon>Euteleostomi</taxon>
        <taxon>Actinopterygii</taxon>
        <taxon>Neopterygii</taxon>
        <taxon>Teleostei</taxon>
        <taxon>Neoteleostei</taxon>
        <taxon>Acanthomorphata</taxon>
        <taxon>Ovalentaria</taxon>
        <taxon>Atherinomorphae</taxon>
        <taxon>Cyprinodontiformes</taxon>
        <taxon>Goodeidae</taxon>
        <taxon>Ataeniobius</taxon>
    </lineage>
</organism>
<dbReference type="PANTHER" id="PTHR23235">
    <property type="entry name" value="KRUEPPEL-LIKE TRANSCRIPTION FACTOR"/>
    <property type="match status" value="1"/>
</dbReference>
<evidence type="ECO:0000256" key="1">
    <source>
        <dbReference type="ARBA" id="ARBA00022723"/>
    </source>
</evidence>
<dbReference type="EMBL" id="JAHUTI010012679">
    <property type="protein sequence ID" value="MED6236740.1"/>
    <property type="molecule type" value="Genomic_DNA"/>
</dbReference>
<gene>
    <name evidence="9" type="ORF">ATANTOWER_013525</name>
</gene>
<keyword evidence="2" id="KW-0677">Repeat</keyword>
<feature type="domain" description="C2H2-type" evidence="8">
    <location>
        <begin position="293"/>
        <end position="320"/>
    </location>
</feature>
<keyword evidence="5" id="KW-0539">Nucleus</keyword>
<feature type="domain" description="C2H2-type" evidence="8">
    <location>
        <begin position="321"/>
        <end position="348"/>
    </location>
</feature>
<keyword evidence="1" id="KW-0479">Metal-binding</keyword>
<feature type="domain" description="C2H2-type" evidence="8">
    <location>
        <begin position="181"/>
        <end position="208"/>
    </location>
</feature>
<evidence type="ECO:0000313" key="10">
    <source>
        <dbReference type="Proteomes" id="UP001345963"/>
    </source>
</evidence>
<evidence type="ECO:0000256" key="6">
    <source>
        <dbReference type="PROSITE-ProRule" id="PRU00042"/>
    </source>
</evidence>
<feature type="domain" description="C2H2-type" evidence="8">
    <location>
        <begin position="265"/>
        <end position="292"/>
    </location>
</feature>
<feature type="compositionally biased region" description="Basic and acidic residues" evidence="7">
    <location>
        <begin position="136"/>
        <end position="157"/>
    </location>
</feature>
<keyword evidence="3 6" id="KW-0863">Zinc-finger</keyword>
<evidence type="ECO:0000313" key="9">
    <source>
        <dbReference type="EMBL" id="MED6236740.1"/>
    </source>
</evidence>
<feature type="region of interest" description="Disordered" evidence="7">
    <location>
        <begin position="130"/>
        <end position="162"/>
    </location>
</feature>
<sequence>MDAQRRLVEISWRQQNQNPVDLHQQHDWKDPAAPADLQLCNQGRKCSLDQDEPEPLQIKDNQKEPGSPHVKEDPERPEHLLVKEEQEELCCSQQGGEAALKLETEIIMVTADYGETDLGEEPLDPVRFCPMSSSETEVKPVESDLTRTSEMQLDHRPPSNVVDGFPVPLDPITGKPATCSVKCDVCGKSFKCESHMKEHRRTHTGEKPFECRTCRKSFRLKRQLGLHMRVHTGERPYSCDTCGKSFSYWTGLTVHMRTHTGDRPYSCDTCGKSFTHSSSLTIHTRTHTGEKPFYCGTCGKNFSQRTGLTDHQRIHTGDKPYSCETCGKSFSQRTSLKIHLRSHTDGPPPS</sequence>
<evidence type="ECO:0000256" key="2">
    <source>
        <dbReference type="ARBA" id="ARBA00022737"/>
    </source>
</evidence>
<dbReference type="PROSITE" id="PS50157">
    <property type="entry name" value="ZINC_FINGER_C2H2_2"/>
    <property type="match status" value="6"/>
</dbReference>
<protein>
    <recommendedName>
        <fullName evidence="8">C2H2-type domain-containing protein</fullName>
    </recommendedName>
</protein>
<proteinExistence type="predicted"/>
<dbReference type="PROSITE" id="PS00028">
    <property type="entry name" value="ZINC_FINGER_C2H2_1"/>
    <property type="match status" value="6"/>
</dbReference>
<comment type="caution">
    <text evidence="9">The sequence shown here is derived from an EMBL/GenBank/DDBJ whole genome shotgun (WGS) entry which is preliminary data.</text>
</comment>
<dbReference type="SMART" id="SM00355">
    <property type="entry name" value="ZnF_C2H2"/>
    <property type="match status" value="6"/>
</dbReference>
<dbReference type="Gene3D" id="3.30.160.60">
    <property type="entry name" value="Classic Zinc Finger"/>
    <property type="match status" value="6"/>
</dbReference>
<dbReference type="PANTHER" id="PTHR23235:SF142">
    <property type="entry name" value="ZINC FINGER PROTEIN 384"/>
    <property type="match status" value="1"/>
</dbReference>
<feature type="domain" description="C2H2-type" evidence="8">
    <location>
        <begin position="237"/>
        <end position="264"/>
    </location>
</feature>
<evidence type="ECO:0000256" key="7">
    <source>
        <dbReference type="SAM" id="MobiDB-lite"/>
    </source>
</evidence>
<keyword evidence="10" id="KW-1185">Reference proteome</keyword>
<name>A0ABU7AGU2_9TELE</name>
<evidence type="ECO:0000256" key="5">
    <source>
        <dbReference type="ARBA" id="ARBA00023242"/>
    </source>
</evidence>
<dbReference type="InterPro" id="IPR036236">
    <property type="entry name" value="Znf_C2H2_sf"/>
</dbReference>
<evidence type="ECO:0000256" key="4">
    <source>
        <dbReference type="ARBA" id="ARBA00022833"/>
    </source>
</evidence>
<evidence type="ECO:0000256" key="3">
    <source>
        <dbReference type="ARBA" id="ARBA00022771"/>
    </source>
</evidence>
<feature type="region of interest" description="Disordered" evidence="7">
    <location>
        <begin position="46"/>
        <end position="76"/>
    </location>
</feature>
<keyword evidence="4" id="KW-0862">Zinc</keyword>
<accession>A0ABU7AGU2</accession>
<dbReference type="Pfam" id="PF12874">
    <property type="entry name" value="zf-met"/>
    <property type="match status" value="1"/>
</dbReference>
<reference evidence="9 10" key="1">
    <citation type="submission" date="2021-07" db="EMBL/GenBank/DDBJ databases">
        <authorList>
            <person name="Palmer J.M."/>
        </authorList>
    </citation>
    <scope>NUCLEOTIDE SEQUENCE [LARGE SCALE GENOMIC DNA]</scope>
    <source>
        <strain evidence="9 10">AT_MEX2019</strain>
        <tissue evidence="9">Muscle</tissue>
    </source>
</reference>
<dbReference type="Pfam" id="PF00096">
    <property type="entry name" value="zf-C2H2"/>
    <property type="match status" value="5"/>
</dbReference>
<dbReference type="InterPro" id="IPR013087">
    <property type="entry name" value="Znf_C2H2_type"/>
</dbReference>
<dbReference type="SUPFAM" id="SSF57667">
    <property type="entry name" value="beta-beta-alpha zinc fingers"/>
    <property type="match status" value="3"/>
</dbReference>
<feature type="domain" description="C2H2-type" evidence="8">
    <location>
        <begin position="209"/>
        <end position="236"/>
    </location>
</feature>